<evidence type="ECO:0000256" key="8">
    <source>
        <dbReference type="ARBA" id="ARBA00054940"/>
    </source>
</evidence>
<comment type="subunit">
    <text evidence="12">Homodimer.</text>
</comment>
<keyword evidence="5 12" id="KW-0378">Hydrolase</keyword>
<dbReference type="Pfam" id="PF01725">
    <property type="entry name" value="Ham1p_like"/>
    <property type="match status" value="1"/>
</dbReference>
<keyword evidence="4 12" id="KW-0547">Nucleotide-binding</keyword>
<evidence type="ECO:0000256" key="7">
    <source>
        <dbReference type="ARBA" id="ARBA00023080"/>
    </source>
</evidence>
<evidence type="ECO:0000313" key="14">
    <source>
        <dbReference type="Proteomes" id="UP000070544"/>
    </source>
</evidence>
<dbReference type="GO" id="GO:0009117">
    <property type="term" value="P:nucleotide metabolic process"/>
    <property type="evidence" value="ECO:0007669"/>
    <property type="project" value="UniProtKB-KW"/>
</dbReference>
<feature type="binding site" evidence="12">
    <location>
        <position position="184"/>
    </location>
    <ligand>
        <name>ITP</name>
        <dbReference type="ChEBI" id="CHEBI:61402"/>
    </ligand>
</feature>
<evidence type="ECO:0000256" key="1">
    <source>
        <dbReference type="ARBA" id="ARBA00008023"/>
    </source>
</evidence>
<comment type="subcellular location">
    <subcellularLocation>
        <location evidence="12">Cytoplasm</location>
    </subcellularLocation>
    <subcellularLocation>
        <location evidence="12">Nucleus</location>
    </subcellularLocation>
</comment>
<keyword evidence="3 12" id="KW-0479">Metal-binding</keyword>
<comment type="catalytic activity">
    <reaction evidence="9">
        <text>ITP + H2O = IMP + diphosphate + H(+)</text>
        <dbReference type="Rhea" id="RHEA:29399"/>
        <dbReference type="ChEBI" id="CHEBI:15377"/>
        <dbReference type="ChEBI" id="CHEBI:15378"/>
        <dbReference type="ChEBI" id="CHEBI:33019"/>
        <dbReference type="ChEBI" id="CHEBI:58053"/>
        <dbReference type="ChEBI" id="CHEBI:61402"/>
        <dbReference type="EC" id="3.6.1.66"/>
    </reaction>
    <physiologicalReaction direction="left-to-right" evidence="9">
        <dbReference type="Rhea" id="RHEA:29400"/>
    </physiologicalReaction>
</comment>
<dbReference type="GO" id="GO:0009204">
    <property type="term" value="P:deoxyribonucleoside triphosphate catabolic process"/>
    <property type="evidence" value="ECO:0007669"/>
    <property type="project" value="UniProtKB-UniRule"/>
</dbReference>
<dbReference type="FunFam" id="3.90.950.10:FF:000003">
    <property type="entry name" value="Inosine triphosphate pyrophosphatase"/>
    <property type="match status" value="1"/>
</dbReference>
<evidence type="ECO:0000256" key="3">
    <source>
        <dbReference type="ARBA" id="ARBA00022723"/>
    </source>
</evidence>
<sequence length="205" mass="22293">MSSSRTITFVTGNANKLREFTAIISSLFPHGQSEANPLPFTISSAKLDLVEIQEKTPEAIAADKCKRAAELVGGEVVTEDTCLCFDSLGGLPGPYIKWFLETLGHQGLNNLLAAYEDKSASALCIFAYSAGPGKEVRTFTGRTKGRIVPARGDNKFGWDPIFEPLSSEGNTNGHTYAEMDRTVKNGLSHRYKAVKELADFLKTTI</sequence>
<keyword evidence="12" id="KW-0539">Nucleus</keyword>
<dbReference type="PANTHER" id="PTHR11067">
    <property type="entry name" value="INOSINE TRIPHOSPHATE PYROPHOSPHATASE/HAM1 PROTEIN"/>
    <property type="match status" value="1"/>
</dbReference>
<evidence type="ECO:0000256" key="9">
    <source>
        <dbReference type="ARBA" id="ARBA00093218"/>
    </source>
</evidence>
<evidence type="ECO:0000256" key="11">
    <source>
        <dbReference type="ARBA" id="ARBA00093271"/>
    </source>
</evidence>
<keyword evidence="14" id="KW-1185">Reference proteome</keyword>
<dbReference type="HAMAP" id="MF_03148">
    <property type="entry name" value="HAM1_NTPase"/>
    <property type="match status" value="1"/>
</dbReference>
<comment type="function">
    <text evidence="8">Pyrophosphatase that hydrolyzes the non-canonical purine nucleotides inosine triphosphate (ITP), deoxyinosine triphosphate (dITP) as well as 2'-deoxy-N-6-hydroxylaminopurine triphosphate (dHAPTP) and xanthosine 5'-triphosphate (XTP) to their respective monophosphate derivatives. The enzyme does not distinguish between the deoxy- and ribose forms. Probably excludes non-canonical purines from RNA and DNA precursor pools, thus preventing their incorporation into RNA and DNA and avoiding chromosomal lesions.</text>
</comment>
<gene>
    <name evidence="13" type="ORF">M427DRAFT_57622</name>
</gene>
<keyword evidence="2 12" id="KW-0963">Cytoplasm</keyword>
<dbReference type="InterPro" id="IPR029001">
    <property type="entry name" value="ITPase-like_fam"/>
</dbReference>
<comment type="similarity">
    <text evidence="1 12">Belongs to the HAM1 NTPase family.</text>
</comment>
<dbReference type="GO" id="GO:0005737">
    <property type="term" value="C:cytoplasm"/>
    <property type="evidence" value="ECO:0007669"/>
    <property type="project" value="UniProtKB-SubCell"/>
</dbReference>
<protein>
    <recommendedName>
        <fullName evidence="12">Inosine triphosphate pyrophosphatase</fullName>
        <shortName evidence="12">ITPase</shortName>
        <shortName evidence="12">Inosine triphosphatase</shortName>
        <ecNumber evidence="12">3.6.1.66</ecNumber>
    </recommendedName>
    <alternativeName>
        <fullName evidence="12">Non-canonical purine NTP pyrophosphatase</fullName>
    </alternativeName>
    <alternativeName>
        <fullName evidence="12">Non-standard purine NTP pyrophosphatase</fullName>
    </alternativeName>
    <alternativeName>
        <fullName evidence="12">Nucleoside-triphosphate diphosphatase</fullName>
    </alternativeName>
    <alternativeName>
        <fullName evidence="12">Nucleoside-triphosphate pyrophosphatase</fullName>
        <shortName evidence="12">NTPase</shortName>
    </alternativeName>
    <alternativeName>
        <fullName evidence="12">XTP/dITP diphosphatase</fullName>
    </alternativeName>
</protein>
<evidence type="ECO:0000256" key="2">
    <source>
        <dbReference type="ARBA" id="ARBA00022490"/>
    </source>
</evidence>
<feature type="binding site" evidence="12">
    <location>
        <position position="51"/>
    </location>
    <ligand>
        <name>Mg(2+)</name>
        <dbReference type="ChEBI" id="CHEBI:18420"/>
    </ligand>
</feature>
<name>A0A139ACA9_GONPJ</name>
<comment type="catalytic activity">
    <reaction evidence="10">
        <text>dITP + H2O = dIMP + diphosphate + H(+)</text>
        <dbReference type="Rhea" id="RHEA:28342"/>
        <dbReference type="ChEBI" id="CHEBI:15377"/>
        <dbReference type="ChEBI" id="CHEBI:15378"/>
        <dbReference type="ChEBI" id="CHEBI:33019"/>
        <dbReference type="ChEBI" id="CHEBI:61194"/>
        <dbReference type="ChEBI" id="CHEBI:61382"/>
        <dbReference type="EC" id="3.6.1.66"/>
    </reaction>
    <physiologicalReaction direction="left-to-right" evidence="10">
        <dbReference type="Rhea" id="RHEA:28343"/>
    </physiologicalReaction>
</comment>
<feature type="binding site" evidence="12">
    <location>
        <begin position="156"/>
        <end position="159"/>
    </location>
    <ligand>
        <name>ITP</name>
        <dbReference type="ChEBI" id="CHEBI:61402"/>
    </ligand>
</feature>
<dbReference type="GO" id="GO:0035870">
    <property type="term" value="F:dITP diphosphatase activity"/>
    <property type="evidence" value="ECO:0007669"/>
    <property type="project" value="UniProtKB-UniRule"/>
</dbReference>
<comment type="function">
    <text evidence="12">Pyrophosphatase that hydrolyzes non-canonical purine nucleotides such as inosine triphosphate (ITP), deoxyinosine triphosphate (dITP) or xanthosine 5'-triphosphate (XTP) to their respective monophosphate derivatives. The enzyme does not distinguish between the deoxy- and ribose forms. Probably excludes non-canonical purines from RNA and DNA precursor pools, thus preventing their incorporation into RNA and DNA and avoiding chromosomal lesions.</text>
</comment>
<dbReference type="SUPFAM" id="SSF52972">
    <property type="entry name" value="ITPase-like"/>
    <property type="match status" value="1"/>
</dbReference>
<dbReference type="PANTHER" id="PTHR11067:SF9">
    <property type="entry name" value="INOSINE TRIPHOSPHATE PYROPHOSPHATASE"/>
    <property type="match status" value="1"/>
</dbReference>
<organism evidence="13 14">
    <name type="scientific">Gonapodya prolifera (strain JEL478)</name>
    <name type="common">Monoblepharis prolifera</name>
    <dbReference type="NCBI Taxonomy" id="1344416"/>
    <lineage>
        <taxon>Eukaryota</taxon>
        <taxon>Fungi</taxon>
        <taxon>Fungi incertae sedis</taxon>
        <taxon>Chytridiomycota</taxon>
        <taxon>Chytridiomycota incertae sedis</taxon>
        <taxon>Monoblepharidomycetes</taxon>
        <taxon>Monoblepharidales</taxon>
        <taxon>Gonapodyaceae</taxon>
        <taxon>Gonapodya</taxon>
    </lineage>
</organism>
<dbReference type="CDD" id="cd00515">
    <property type="entry name" value="HAM1"/>
    <property type="match status" value="1"/>
</dbReference>
<reference evidence="13 14" key="1">
    <citation type="journal article" date="2015" name="Genome Biol. Evol.">
        <title>Phylogenomic analyses indicate that early fungi evolved digesting cell walls of algal ancestors of land plants.</title>
        <authorList>
            <person name="Chang Y."/>
            <person name="Wang S."/>
            <person name="Sekimoto S."/>
            <person name="Aerts A.L."/>
            <person name="Choi C."/>
            <person name="Clum A."/>
            <person name="LaButti K.M."/>
            <person name="Lindquist E.A."/>
            <person name="Yee Ngan C."/>
            <person name="Ohm R.A."/>
            <person name="Salamov A.A."/>
            <person name="Grigoriev I.V."/>
            <person name="Spatafora J.W."/>
            <person name="Berbee M.L."/>
        </authorList>
    </citation>
    <scope>NUCLEOTIDE SEQUENCE [LARGE SCALE GENOMIC DNA]</scope>
    <source>
        <strain evidence="13 14">JEL478</strain>
    </source>
</reference>
<keyword evidence="12" id="KW-0464">Manganese</keyword>
<feature type="binding site" evidence="12">
    <location>
        <begin position="11"/>
        <end position="16"/>
    </location>
    <ligand>
        <name>ITP</name>
        <dbReference type="ChEBI" id="CHEBI:61402"/>
    </ligand>
</feature>
<dbReference type="EC" id="3.6.1.66" evidence="12"/>
<dbReference type="EMBL" id="KQ965769">
    <property type="protein sequence ID" value="KXS14441.1"/>
    <property type="molecule type" value="Genomic_DNA"/>
</dbReference>
<dbReference type="Gene3D" id="3.90.950.10">
    <property type="match status" value="1"/>
</dbReference>
<dbReference type="GO" id="GO:0036222">
    <property type="term" value="F:XTP diphosphatase activity"/>
    <property type="evidence" value="ECO:0007669"/>
    <property type="project" value="UniProtKB-UniRule"/>
</dbReference>
<evidence type="ECO:0000313" key="13">
    <source>
        <dbReference type="EMBL" id="KXS14441.1"/>
    </source>
</evidence>
<dbReference type="GO" id="GO:0036220">
    <property type="term" value="F:ITP diphosphatase activity"/>
    <property type="evidence" value="ECO:0007669"/>
    <property type="project" value="UniProtKB-UniRule"/>
</dbReference>
<comment type="catalytic activity">
    <reaction evidence="11">
        <text>N(6)-hydroxy-dATP + H2O = N(6)-hydroxy-dAMP + diphosphate + H(+)</text>
        <dbReference type="Rhea" id="RHEA:83971"/>
        <dbReference type="ChEBI" id="CHEBI:15377"/>
        <dbReference type="ChEBI" id="CHEBI:15378"/>
        <dbReference type="ChEBI" id="CHEBI:33019"/>
        <dbReference type="ChEBI" id="CHEBI:233529"/>
        <dbReference type="ChEBI" id="CHEBI:233530"/>
    </reaction>
    <physiologicalReaction direction="left-to-right" evidence="11">
        <dbReference type="Rhea" id="RHEA:83972"/>
    </physiologicalReaction>
</comment>
<feature type="binding site" evidence="12">
    <location>
        <begin position="80"/>
        <end position="81"/>
    </location>
    <ligand>
        <name>ITP</name>
        <dbReference type="ChEBI" id="CHEBI:61402"/>
    </ligand>
</feature>
<dbReference type="Proteomes" id="UP000070544">
    <property type="component" value="Unassembled WGS sequence"/>
</dbReference>
<dbReference type="GO" id="GO:0046872">
    <property type="term" value="F:metal ion binding"/>
    <property type="evidence" value="ECO:0007669"/>
    <property type="project" value="UniProtKB-KW"/>
</dbReference>
<dbReference type="STRING" id="1344416.A0A139ACA9"/>
<dbReference type="GO" id="GO:0005634">
    <property type="term" value="C:nucleus"/>
    <property type="evidence" value="ECO:0007669"/>
    <property type="project" value="UniProtKB-SubCell"/>
</dbReference>
<evidence type="ECO:0000256" key="4">
    <source>
        <dbReference type="ARBA" id="ARBA00022741"/>
    </source>
</evidence>
<comment type="catalytic activity">
    <reaction evidence="12">
        <text>XTP + H2O = XMP + diphosphate + H(+)</text>
        <dbReference type="Rhea" id="RHEA:28610"/>
        <dbReference type="ChEBI" id="CHEBI:15377"/>
        <dbReference type="ChEBI" id="CHEBI:15378"/>
        <dbReference type="ChEBI" id="CHEBI:33019"/>
        <dbReference type="ChEBI" id="CHEBI:57464"/>
        <dbReference type="ChEBI" id="CHEBI:61314"/>
        <dbReference type="EC" id="3.6.1.66"/>
    </reaction>
</comment>
<evidence type="ECO:0000256" key="10">
    <source>
        <dbReference type="ARBA" id="ARBA00093255"/>
    </source>
</evidence>
<accession>A0A139ACA9</accession>
<comment type="cofactor">
    <cofactor evidence="12">
        <name>Mg(2+)</name>
        <dbReference type="ChEBI" id="CHEBI:18420"/>
    </cofactor>
    <cofactor evidence="12">
        <name>Mn(2+)</name>
        <dbReference type="ChEBI" id="CHEBI:29035"/>
    </cofactor>
    <text evidence="12">Binds 1 divalent metal cation per subunit; can use either Mg(2+) or Mn(2+).</text>
</comment>
<dbReference type="InterPro" id="IPR027502">
    <property type="entry name" value="ITPase"/>
</dbReference>
<feature type="binding site" evidence="12">
    <location>
        <position position="64"/>
    </location>
    <ligand>
        <name>ITP</name>
        <dbReference type="ChEBI" id="CHEBI:61402"/>
    </ligand>
</feature>
<dbReference type="GO" id="GO:0000166">
    <property type="term" value="F:nucleotide binding"/>
    <property type="evidence" value="ECO:0007669"/>
    <property type="project" value="UniProtKB-KW"/>
</dbReference>
<proteinExistence type="inferred from homology"/>
<evidence type="ECO:0000256" key="5">
    <source>
        <dbReference type="ARBA" id="ARBA00022801"/>
    </source>
</evidence>
<keyword evidence="7 12" id="KW-0546">Nucleotide metabolism</keyword>
<feature type="binding site" evidence="12">
    <location>
        <position position="80"/>
    </location>
    <ligand>
        <name>Mg(2+)</name>
        <dbReference type="ChEBI" id="CHEBI:18420"/>
    </ligand>
</feature>
<keyword evidence="6 12" id="KW-0460">Magnesium</keyword>
<evidence type="ECO:0000256" key="12">
    <source>
        <dbReference type="HAMAP-Rule" id="MF_03148"/>
    </source>
</evidence>
<dbReference type="AlphaFoldDB" id="A0A139ACA9"/>
<dbReference type="OMA" id="YDPIFQP"/>
<dbReference type="InterPro" id="IPR002637">
    <property type="entry name" value="RdgB/HAM1"/>
</dbReference>
<evidence type="ECO:0000256" key="6">
    <source>
        <dbReference type="ARBA" id="ARBA00022842"/>
    </source>
</evidence>
<dbReference type="OrthoDB" id="6288734at2759"/>
<feature type="binding site" evidence="12">
    <location>
        <begin position="189"/>
        <end position="190"/>
    </location>
    <ligand>
        <name>ITP</name>
        <dbReference type="ChEBI" id="CHEBI:61402"/>
    </ligand>
</feature>